<dbReference type="AlphaFoldDB" id="A0A453JMB9"/>
<evidence type="ECO:0000313" key="1">
    <source>
        <dbReference type="EnsemblPlants" id="AET5Gv20119700.9"/>
    </source>
</evidence>
<reference evidence="2" key="1">
    <citation type="journal article" date="2014" name="Science">
        <title>Ancient hybridizations among the ancestral genomes of bread wheat.</title>
        <authorList>
            <consortium name="International Wheat Genome Sequencing Consortium,"/>
            <person name="Marcussen T."/>
            <person name="Sandve S.R."/>
            <person name="Heier L."/>
            <person name="Spannagl M."/>
            <person name="Pfeifer M."/>
            <person name="Jakobsen K.S."/>
            <person name="Wulff B.B."/>
            <person name="Steuernagel B."/>
            <person name="Mayer K.F."/>
            <person name="Olsen O.A."/>
        </authorList>
    </citation>
    <scope>NUCLEOTIDE SEQUENCE [LARGE SCALE GENOMIC DNA]</scope>
    <source>
        <strain evidence="2">cv. AL8/78</strain>
    </source>
</reference>
<organism evidence="1 2">
    <name type="scientific">Aegilops tauschii subsp. strangulata</name>
    <name type="common">Goatgrass</name>
    <dbReference type="NCBI Taxonomy" id="200361"/>
    <lineage>
        <taxon>Eukaryota</taxon>
        <taxon>Viridiplantae</taxon>
        <taxon>Streptophyta</taxon>
        <taxon>Embryophyta</taxon>
        <taxon>Tracheophyta</taxon>
        <taxon>Spermatophyta</taxon>
        <taxon>Magnoliopsida</taxon>
        <taxon>Liliopsida</taxon>
        <taxon>Poales</taxon>
        <taxon>Poaceae</taxon>
        <taxon>BOP clade</taxon>
        <taxon>Pooideae</taxon>
        <taxon>Triticodae</taxon>
        <taxon>Triticeae</taxon>
        <taxon>Triticinae</taxon>
        <taxon>Aegilops</taxon>
    </lineage>
</organism>
<evidence type="ECO:0000313" key="2">
    <source>
        <dbReference type="Proteomes" id="UP000015105"/>
    </source>
</evidence>
<sequence>MYTFISFLQLIDGHIFACTSGSVYFMARCAPMILFCYYISLWTSETTEVLYALIFREV</sequence>
<reference evidence="1" key="5">
    <citation type="journal article" date="2021" name="G3 (Bethesda)">
        <title>Aegilops tauschii genome assembly Aet v5.0 features greater sequence contiguity and improved annotation.</title>
        <authorList>
            <person name="Wang L."/>
            <person name="Zhu T."/>
            <person name="Rodriguez J.C."/>
            <person name="Deal K.R."/>
            <person name="Dubcovsky J."/>
            <person name="McGuire P.E."/>
            <person name="Lux T."/>
            <person name="Spannagl M."/>
            <person name="Mayer K.F.X."/>
            <person name="Baldrich P."/>
            <person name="Meyers B.C."/>
            <person name="Huo N."/>
            <person name="Gu Y.Q."/>
            <person name="Zhou H."/>
            <person name="Devos K.M."/>
            <person name="Bennetzen J.L."/>
            <person name="Unver T."/>
            <person name="Budak H."/>
            <person name="Gulick P.J."/>
            <person name="Galiba G."/>
            <person name="Kalapos B."/>
            <person name="Nelson D.R."/>
            <person name="Li P."/>
            <person name="You F.M."/>
            <person name="Luo M.C."/>
            <person name="Dvorak J."/>
        </authorList>
    </citation>
    <scope>NUCLEOTIDE SEQUENCE [LARGE SCALE GENOMIC DNA]</scope>
    <source>
        <strain evidence="1">cv. AL8/78</strain>
    </source>
</reference>
<proteinExistence type="predicted"/>
<name>A0A453JMB9_AEGTS</name>
<protein>
    <submittedName>
        <fullName evidence="1">Uncharacterized protein</fullName>
    </submittedName>
</protein>
<reference evidence="1" key="4">
    <citation type="submission" date="2019-03" db="UniProtKB">
        <authorList>
            <consortium name="EnsemblPlants"/>
        </authorList>
    </citation>
    <scope>IDENTIFICATION</scope>
</reference>
<keyword evidence="2" id="KW-1185">Reference proteome</keyword>
<dbReference type="Proteomes" id="UP000015105">
    <property type="component" value="Chromosome 5D"/>
</dbReference>
<reference evidence="2" key="2">
    <citation type="journal article" date="2017" name="Nat. Plants">
        <title>The Aegilops tauschii genome reveals multiple impacts of transposons.</title>
        <authorList>
            <person name="Zhao G."/>
            <person name="Zou C."/>
            <person name="Li K."/>
            <person name="Wang K."/>
            <person name="Li T."/>
            <person name="Gao L."/>
            <person name="Zhang X."/>
            <person name="Wang H."/>
            <person name="Yang Z."/>
            <person name="Liu X."/>
            <person name="Jiang W."/>
            <person name="Mao L."/>
            <person name="Kong X."/>
            <person name="Jiao Y."/>
            <person name="Jia J."/>
        </authorList>
    </citation>
    <scope>NUCLEOTIDE SEQUENCE [LARGE SCALE GENOMIC DNA]</scope>
    <source>
        <strain evidence="2">cv. AL8/78</strain>
    </source>
</reference>
<reference evidence="1" key="3">
    <citation type="journal article" date="2017" name="Nature">
        <title>Genome sequence of the progenitor of the wheat D genome Aegilops tauschii.</title>
        <authorList>
            <person name="Luo M.C."/>
            <person name="Gu Y.Q."/>
            <person name="Puiu D."/>
            <person name="Wang H."/>
            <person name="Twardziok S.O."/>
            <person name="Deal K.R."/>
            <person name="Huo N."/>
            <person name="Zhu T."/>
            <person name="Wang L."/>
            <person name="Wang Y."/>
            <person name="McGuire P.E."/>
            <person name="Liu S."/>
            <person name="Long H."/>
            <person name="Ramasamy R.K."/>
            <person name="Rodriguez J.C."/>
            <person name="Van S.L."/>
            <person name="Yuan L."/>
            <person name="Wang Z."/>
            <person name="Xia Z."/>
            <person name="Xiao L."/>
            <person name="Anderson O.D."/>
            <person name="Ouyang S."/>
            <person name="Liang Y."/>
            <person name="Zimin A.V."/>
            <person name="Pertea G."/>
            <person name="Qi P."/>
            <person name="Bennetzen J.L."/>
            <person name="Dai X."/>
            <person name="Dawson M.W."/>
            <person name="Muller H.G."/>
            <person name="Kugler K."/>
            <person name="Rivarola-Duarte L."/>
            <person name="Spannagl M."/>
            <person name="Mayer K.F.X."/>
            <person name="Lu F.H."/>
            <person name="Bevan M.W."/>
            <person name="Leroy P."/>
            <person name="Li P."/>
            <person name="You F.M."/>
            <person name="Sun Q."/>
            <person name="Liu Z."/>
            <person name="Lyons E."/>
            <person name="Wicker T."/>
            <person name="Salzberg S.L."/>
            <person name="Devos K.M."/>
            <person name="Dvorak J."/>
        </authorList>
    </citation>
    <scope>NUCLEOTIDE SEQUENCE [LARGE SCALE GENOMIC DNA]</scope>
    <source>
        <strain evidence="1">cv. AL8/78</strain>
    </source>
</reference>
<dbReference type="EnsemblPlants" id="AET5Gv20119700.9">
    <property type="protein sequence ID" value="AET5Gv20119700.9"/>
    <property type="gene ID" value="AET5Gv20119700"/>
</dbReference>
<accession>A0A453JMB9</accession>
<dbReference type="Gramene" id="AET5Gv20119700.9">
    <property type="protein sequence ID" value="AET5Gv20119700.9"/>
    <property type="gene ID" value="AET5Gv20119700"/>
</dbReference>